<name>A0ABT7BLE1_9CYAN</name>
<evidence type="ECO:0000313" key="1">
    <source>
        <dbReference type="EMBL" id="MDJ1180017.1"/>
    </source>
</evidence>
<dbReference type="EMBL" id="JAQPOK010000100">
    <property type="protein sequence ID" value="MDJ1180017.1"/>
    <property type="molecule type" value="Genomic_DNA"/>
</dbReference>
<reference evidence="1 2" key="1">
    <citation type="submission" date="2023-01" db="EMBL/GenBank/DDBJ databases">
        <title>Novel diversity within Roseofilum (Cyanobacteria; Desertifilaceae) from marine benthic mats with descriptions of four novel species.</title>
        <authorList>
            <person name="Wang Y."/>
            <person name="Berthold D.E."/>
            <person name="Hu J."/>
            <person name="Lefler F.W."/>
            <person name="Laughinghouse H.D. IV."/>
        </authorList>
    </citation>
    <scope>NUCLEOTIDE SEQUENCE [LARGE SCALE GENOMIC DNA]</scope>
    <source>
        <strain evidence="1 2">BLCC-M91</strain>
    </source>
</reference>
<protein>
    <submittedName>
        <fullName evidence="1">Uncharacterized protein</fullName>
    </submittedName>
</protein>
<accession>A0ABT7BLE1</accession>
<evidence type="ECO:0000313" key="2">
    <source>
        <dbReference type="Proteomes" id="UP001231370"/>
    </source>
</evidence>
<organism evidence="1 2">
    <name type="scientific">Roseofilum halophilum BLCC-M91</name>
    <dbReference type="NCBI Taxonomy" id="3022259"/>
    <lineage>
        <taxon>Bacteria</taxon>
        <taxon>Bacillati</taxon>
        <taxon>Cyanobacteriota</taxon>
        <taxon>Cyanophyceae</taxon>
        <taxon>Desertifilales</taxon>
        <taxon>Desertifilaceae</taxon>
        <taxon>Roseofilum</taxon>
        <taxon>Roseofilum halophilum</taxon>
    </lineage>
</organism>
<keyword evidence="2" id="KW-1185">Reference proteome</keyword>
<dbReference type="RefSeq" id="WP_283763320.1">
    <property type="nucleotide sequence ID" value="NZ_JAQPOK010000100.1"/>
</dbReference>
<sequence>MTIENHTINDSESIRAYENRIRIFTHDLQQEKDPKKRAITALYLAEAATTLARLETQQS</sequence>
<dbReference type="Proteomes" id="UP001231370">
    <property type="component" value="Unassembled WGS sequence"/>
</dbReference>
<proteinExistence type="predicted"/>
<comment type="caution">
    <text evidence="1">The sequence shown here is derived from an EMBL/GenBank/DDBJ whole genome shotgun (WGS) entry which is preliminary data.</text>
</comment>
<gene>
    <name evidence="1" type="ORF">PJF56_14200</name>
</gene>